<proteinExistence type="predicted"/>
<evidence type="ECO:0000256" key="5">
    <source>
        <dbReference type="ARBA" id="ARBA00023125"/>
    </source>
</evidence>
<keyword evidence="11" id="KW-1185">Reference proteome</keyword>
<keyword evidence="2" id="KW-0479">Metal-binding</keyword>
<reference evidence="10 11" key="1">
    <citation type="submission" date="2019-09" db="EMBL/GenBank/DDBJ databases">
        <authorList>
            <person name="Brejova B."/>
        </authorList>
    </citation>
    <scope>NUCLEOTIDE SEQUENCE [LARGE SCALE GENOMIC DNA]</scope>
</reference>
<dbReference type="PANTHER" id="PTHR47659:SF1">
    <property type="entry name" value="TRANSCRIPTION ACTIVATOR OF GLUCONEOGENESIS ERT1"/>
    <property type="match status" value="1"/>
</dbReference>
<keyword evidence="5" id="KW-0238">DNA-binding</keyword>
<dbReference type="Pfam" id="PF24990">
    <property type="entry name" value="PAS_13"/>
    <property type="match status" value="2"/>
</dbReference>
<evidence type="ECO:0000256" key="2">
    <source>
        <dbReference type="ARBA" id="ARBA00022723"/>
    </source>
</evidence>
<dbReference type="GeneID" id="43578835"/>
<evidence type="ECO:0000256" key="6">
    <source>
        <dbReference type="ARBA" id="ARBA00023163"/>
    </source>
</evidence>
<comment type="subcellular location">
    <subcellularLocation>
        <location evidence="1">Nucleus</location>
    </subcellularLocation>
</comment>
<evidence type="ECO:0000256" key="7">
    <source>
        <dbReference type="ARBA" id="ARBA00023242"/>
    </source>
</evidence>
<feature type="region of interest" description="Disordered" evidence="8">
    <location>
        <begin position="30"/>
        <end position="53"/>
    </location>
</feature>
<dbReference type="GO" id="GO:0000977">
    <property type="term" value="F:RNA polymerase II transcription regulatory region sequence-specific DNA binding"/>
    <property type="evidence" value="ECO:0007669"/>
    <property type="project" value="TreeGrafter"/>
</dbReference>
<dbReference type="RefSeq" id="XP_031850626.1">
    <property type="nucleotide sequence ID" value="XM_031994735.1"/>
</dbReference>
<keyword evidence="4" id="KW-0805">Transcription regulation</keyword>
<feature type="domain" description="ERT1/acuK family PAS" evidence="9">
    <location>
        <begin position="294"/>
        <end position="321"/>
    </location>
</feature>
<feature type="domain" description="ERT1/acuK family PAS" evidence="9">
    <location>
        <begin position="215"/>
        <end position="292"/>
    </location>
</feature>
<dbReference type="PANTHER" id="PTHR47659">
    <property type="entry name" value="ZN(II)2CYS6 TRANSCRIPTION FACTOR (EUROFUNG)-RELATED"/>
    <property type="match status" value="1"/>
</dbReference>
<evidence type="ECO:0000256" key="3">
    <source>
        <dbReference type="ARBA" id="ARBA00022833"/>
    </source>
</evidence>
<dbReference type="GO" id="GO:0003700">
    <property type="term" value="F:DNA-binding transcription factor activity"/>
    <property type="evidence" value="ECO:0007669"/>
    <property type="project" value="TreeGrafter"/>
</dbReference>
<evidence type="ECO:0000313" key="11">
    <source>
        <dbReference type="Proteomes" id="UP000398389"/>
    </source>
</evidence>
<dbReference type="InterPro" id="IPR056751">
    <property type="entry name" value="PAS_13"/>
</dbReference>
<name>A0A5E8AWF2_9ASCO</name>
<feature type="compositionally biased region" description="Pro residues" evidence="8">
    <location>
        <begin position="41"/>
        <end position="50"/>
    </location>
</feature>
<sequence length="324" mass="36010">MLVPNTFHTRVQKVANTFHTQANNSFLTSNSSCKGITESAPPSPPGPTSPSPSNTIDFSSKAANLEYESIANFFGDDFSATLDHLNNTNVLKISLDTPSSCSSEASPSDIISNSQAANSTSRISQFHKLYSTPEDVYTNVSAPFPYTQGYHSLIAYLRQRFNSDRLLILAKSMAEYRPSFIAATKTLQEDDLIFMEKSFQRTLLEFNKYILSSGTPTIICRRTGQIAAVGSEFCLLTEWSYEDLVSPNGDTKFIIELMDDDSVMKYFEVFTKLAFGDSRGVIMTDCTLLNPSGKKIKTACTWTVKRDVFDIPMMIVTNFLPILD</sequence>
<evidence type="ECO:0000256" key="8">
    <source>
        <dbReference type="SAM" id="MobiDB-lite"/>
    </source>
</evidence>
<dbReference type="GO" id="GO:0005634">
    <property type="term" value="C:nucleus"/>
    <property type="evidence" value="ECO:0007669"/>
    <property type="project" value="UniProtKB-SubCell"/>
</dbReference>
<keyword evidence="6" id="KW-0804">Transcription</keyword>
<evidence type="ECO:0000259" key="9">
    <source>
        <dbReference type="Pfam" id="PF24990"/>
    </source>
</evidence>
<evidence type="ECO:0000313" key="10">
    <source>
        <dbReference type="EMBL" id="VVT43491.1"/>
    </source>
</evidence>
<keyword evidence="7" id="KW-0539">Nucleus</keyword>
<keyword evidence="3" id="KW-0862">Zinc</keyword>
<accession>A0A5E8AWF2</accession>
<dbReference type="InterPro" id="IPR050335">
    <property type="entry name" value="ERT1_acuK_gluconeogen_tf"/>
</dbReference>
<dbReference type="AlphaFoldDB" id="A0A5E8AWF2"/>
<protein>
    <recommendedName>
        <fullName evidence="9">ERT1/acuK family PAS domain-containing protein</fullName>
    </recommendedName>
</protein>
<dbReference type="GO" id="GO:0046872">
    <property type="term" value="F:metal ion binding"/>
    <property type="evidence" value="ECO:0007669"/>
    <property type="project" value="UniProtKB-KW"/>
</dbReference>
<organism evidence="10 11">
    <name type="scientific">Magnusiomyces paraingens</name>
    <dbReference type="NCBI Taxonomy" id="2606893"/>
    <lineage>
        <taxon>Eukaryota</taxon>
        <taxon>Fungi</taxon>
        <taxon>Dikarya</taxon>
        <taxon>Ascomycota</taxon>
        <taxon>Saccharomycotina</taxon>
        <taxon>Dipodascomycetes</taxon>
        <taxon>Dipodascales</taxon>
        <taxon>Dipodascaceae</taxon>
        <taxon>Magnusiomyces</taxon>
    </lineage>
</organism>
<gene>
    <name evidence="10" type="ORF">SAPINGB_P000010</name>
</gene>
<evidence type="ECO:0000256" key="4">
    <source>
        <dbReference type="ARBA" id="ARBA00023015"/>
    </source>
</evidence>
<dbReference type="OrthoDB" id="2538135at2759"/>
<dbReference type="GO" id="GO:0009267">
    <property type="term" value="P:cellular response to starvation"/>
    <property type="evidence" value="ECO:0007669"/>
    <property type="project" value="TreeGrafter"/>
</dbReference>
<dbReference type="EMBL" id="CABVLU010000001">
    <property type="protein sequence ID" value="VVT43491.1"/>
    <property type="molecule type" value="Genomic_DNA"/>
</dbReference>
<evidence type="ECO:0000256" key="1">
    <source>
        <dbReference type="ARBA" id="ARBA00004123"/>
    </source>
</evidence>
<dbReference type="Proteomes" id="UP000398389">
    <property type="component" value="Unassembled WGS sequence"/>
</dbReference>